<dbReference type="SMART" id="SM00422">
    <property type="entry name" value="HTH_MERR"/>
    <property type="match status" value="1"/>
</dbReference>
<dbReference type="GO" id="GO:0003677">
    <property type="term" value="F:DNA binding"/>
    <property type="evidence" value="ECO:0007669"/>
    <property type="project" value="UniProtKB-KW"/>
</dbReference>
<dbReference type="AlphaFoldDB" id="A0A2T5IFV8"/>
<name>A0A2T5IFV8_9LACT</name>
<feature type="domain" description="HTH merR-type" evidence="4">
    <location>
        <begin position="2"/>
        <end position="71"/>
    </location>
</feature>
<dbReference type="CDD" id="cd00592">
    <property type="entry name" value="HTH_MerR-like"/>
    <property type="match status" value="1"/>
</dbReference>
<dbReference type="PROSITE" id="PS50937">
    <property type="entry name" value="HTH_MERR_2"/>
    <property type="match status" value="1"/>
</dbReference>
<dbReference type="EMBL" id="QAOM01000016">
    <property type="protein sequence ID" value="PTQ82671.1"/>
    <property type="molecule type" value="Genomic_DNA"/>
</dbReference>
<dbReference type="PANTHER" id="PTHR30204">
    <property type="entry name" value="REDOX-CYCLING DRUG-SENSING TRANSCRIPTIONAL ACTIVATOR SOXR"/>
    <property type="match status" value="1"/>
</dbReference>
<comment type="caution">
    <text evidence="5">The sequence shown here is derived from an EMBL/GenBank/DDBJ whole genome shotgun (WGS) entry which is preliminary data.</text>
</comment>
<dbReference type="InterPro" id="IPR009061">
    <property type="entry name" value="DNA-bd_dom_put_sf"/>
</dbReference>
<sequence>MKYKISEVSKILNMPIDSIRFYEKKGIISPQKDKQTDYRVYDDWDINYLLEYKRFRKMDFSAQEIKKLLHETNFSDYLKLLEKNQESIKKKAVYYQLLEKKNEELIKKLVSLDFEVHIETTPCKLFFSHRENFEYSSANQLREIFDPWMDYYALLDNTVVIRKEDLFQDSSNFEWGFSINKSESIALKLPMSERIECFEEQTYLRFIVNAGARGNFSKDLIKPAVSHIEKSNYKINGDISGRLLARINDAEYLRYIEFFIPIEKK</sequence>
<evidence type="ECO:0000313" key="5">
    <source>
        <dbReference type="EMBL" id="PTQ82671.1"/>
    </source>
</evidence>
<dbReference type="InterPro" id="IPR000551">
    <property type="entry name" value="MerR-type_HTH_dom"/>
</dbReference>
<evidence type="ECO:0000256" key="1">
    <source>
        <dbReference type="ARBA" id="ARBA00023015"/>
    </source>
</evidence>
<organism evidence="5 6">
    <name type="scientific">Trichococcus patagoniensis</name>
    <dbReference type="NCBI Taxonomy" id="382641"/>
    <lineage>
        <taxon>Bacteria</taxon>
        <taxon>Bacillati</taxon>
        <taxon>Bacillota</taxon>
        <taxon>Bacilli</taxon>
        <taxon>Lactobacillales</taxon>
        <taxon>Carnobacteriaceae</taxon>
        <taxon>Trichococcus</taxon>
    </lineage>
</organism>
<keyword evidence="3" id="KW-0804">Transcription</keyword>
<dbReference type="SUPFAM" id="SSF46955">
    <property type="entry name" value="Putative DNA-binding domain"/>
    <property type="match status" value="1"/>
</dbReference>
<keyword evidence="1" id="KW-0805">Transcription regulation</keyword>
<protein>
    <submittedName>
        <fullName evidence="5">DNA-binding transcriptional MerR regulator</fullName>
    </submittedName>
</protein>
<evidence type="ECO:0000313" key="6">
    <source>
        <dbReference type="Proteomes" id="UP000244161"/>
    </source>
</evidence>
<proteinExistence type="predicted"/>
<dbReference type="Gene3D" id="1.10.1660.10">
    <property type="match status" value="1"/>
</dbReference>
<dbReference type="Pfam" id="PF13411">
    <property type="entry name" value="MerR_1"/>
    <property type="match status" value="1"/>
</dbReference>
<evidence type="ECO:0000256" key="3">
    <source>
        <dbReference type="ARBA" id="ARBA00023163"/>
    </source>
</evidence>
<dbReference type="OrthoDB" id="6006at2"/>
<dbReference type="Proteomes" id="UP000244161">
    <property type="component" value="Unassembled WGS sequence"/>
</dbReference>
<dbReference type="InterPro" id="IPR047057">
    <property type="entry name" value="MerR_fam"/>
</dbReference>
<evidence type="ECO:0000256" key="2">
    <source>
        <dbReference type="ARBA" id="ARBA00023125"/>
    </source>
</evidence>
<keyword evidence="2 5" id="KW-0238">DNA-binding</keyword>
<dbReference type="GO" id="GO:0003700">
    <property type="term" value="F:DNA-binding transcription factor activity"/>
    <property type="evidence" value="ECO:0007669"/>
    <property type="project" value="InterPro"/>
</dbReference>
<dbReference type="RefSeq" id="WP_108033265.1">
    <property type="nucleotide sequence ID" value="NZ_QAOM01000016.1"/>
</dbReference>
<gene>
    <name evidence="5" type="ORF">C8U37_11612</name>
</gene>
<evidence type="ECO:0000259" key="4">
    <source>
        <dbReference type="PROSITE" id="PS50937"/>
    </source>
</evidence>
<dbReference type="PANTHER" id="PTHR30204:SF94">
    <property type="entry name" value="HEAVY METAL-DEPENDENT TRANSCRIPTIONAL REGULATOR HI_0293-RELATED"/>
    <property type="match status" value="1"/>
</dbReference>
<accession>A0A2T5IFV8</accession>
<keyword evidence="6" id="KW-1185">Reference proteome</keyword>
<reference evidence="5 6" key="1">
    <citation type="submission" date="2018-04" db="EMBL/GenBank/DDBJ databases">
        <title>Genomic Encyclopedia of Archaeal and Bacterial Type Strains, Phase II (KMG-II): from individual species to whole genera.</title>
        <authorList>
            <person name="Goeker M."/>
        </authorList>
    </citation>
    <scope>NUCLEOTIDE SEQUENCE [LARGE SCALE GENOMIC DNA]</scope>
    <source>
        <strain evidence="5 6">DSM 18806</strain>
    </source>
</reference>